<evidence type="ECO:0000256" key="4">
    <source>
        <dbReference type="ARBA" id="ARBA00022692"/>
    </source>
</evidence>
<protein>
    <submittedName>
        <fullName evidence="9">MFS transporter</fullName>
    </submittedName>
</protein>
<dbReference type="SUPFAM" id="SSF103473">
    <property type="entry name" value="MFS general substrate transporter"/>
    <property type="match status" value="1"/>
</dbReference>
<evidence type="ECO:0000313" key="10">
    <source>
        <dbReference type="Proteomes" id="UP000730482"/>
    </source>
</evidence>
<feature type="transmembrane region" description="Helical" evidence="7">
    <location>
        <begin position="306"/>
        <end position="325"/>
    </location>
</feature>
<keyword evidence="5 7" id="KW-1133">Transmembrane helix</keyword>
<comment type="caution">
    <text evidence="9">The sequence shown here is derived from an EMBL/GenBank/DDBJ whole genome shotgun (WGS) entry which is preliminary data.</text>
</comment>
<keyword evidence="4 7" id="KW-0812">Transmembrane</keyword>
<feature type="domain" description="Major facilitator superfamily (MFS) profile" evidence="8">
    <location>
        <begin position="216"/>
        <end position="389"/>
    </location>
</feature>
<evidence type="ECO:0000256" key="2">
    <source>
        <dbReference type="ARBA" id="ARBA00022448"/>
    </source>
</evidence>
<evidence type="ECO:0000313" key="9">
    <source>
        <dbReference type="EMBL" id="MBS2553810.1"/>
    </source>
</evidence>
<dbReference type="Pfam" id="PF05977">
    <property type="entry name" value="MFS_3"/>
    <property type="match status" value="1"/>
</dbReference>
<feature type="transmembrane region" description="Helical" evidence="7">
    <location>
        <begin position="250"/>
        <end position="270"/>
    </location>
</feature>
<feature type="transmembrane region" description="Helical" evidence="7">
    <location>
        <begin position="45"/>
        <end position="67"/>
    </location>
</feature>
<dbReference type="Gene3D" id="1.20.1250.20">
    <property type="entry name" value="MFS general substrate transporter like domains"/>
    <property type="match status" value="1"/>
</dbReference>
<reference evidence="9 10" key="1">
    <citation type="submission" date="2020-02" db="EMBL/GenBank/DDBJ databases">
        <title>Acidophilic actinobacteria isolated from forest soil.</title>
        <authorList>
            <person name="Golinska P."/>
        </authorList>
    </citation>
    <scope>NUCLEOTIDE SEQUENCE [LARGE SCALE GENOMIC DNA]</scope>
    <source>
        <strain evidence="9 10">NL8</strain>
    </source>
</reference>
<sequence>MGVDLTPLRVSRDYRLLTASSAVSGFGSFLTFVAVPFQIKALTGSALAVGLLGATELVPLVVCGLWGGALADAMDRRKLVLSTEAACALLSALLLLNALLPRPTLWPIYALTAAFAAANGLQRPSREAIVPRVVPPDLIVPAGALQWLLGSFTQIAGPALGGVLVATTGPTVSYAADAATFVVSCAFLVRLKPSPQRADAEGASLSGIAAGWRYARSRQELIGTYVVDIAAMTFAMPTALFPFLADDLHASWSLGLLYAAPAVGSALVSLTSGWTKHVHRHGLAVIWAAGAWGAAIALVAATRQVWFVLVCLAIAGAADAVSGVFRMSIWNQTIPDALRGRLAGIELLSFNSGPILGQVRAGSMAAWRGPVFSVGFGGAACVGAVVGLA</sequence>
<feature type="transmembrane region" description="Helical" evidence="7">
    <location>
        <begin position="222"/>
        <end position="244"/>
    </location>
</feature>
<evidence type="ECO:0000259" key="8">
    <source>
        <dbReference type="PROSITE" id="PS50850"/>
    </source>
</evidence>
<comment type="subcellular location">
    <subcellularLocation>
        <location evidence="1">Cell inner membrane</location>
        <topology evidence="1">Multi-pass membrane protein</topology>
    </subcellularLocation>
</comment>
<evidence type="ECO:0000256" key="3">
    <source>
        <dbReference type="ARBA" id="ARBA00022475"/>
    </source>
</evidence>
<evidence type="ECO:0000256" key="6">
    <source>
        <dbReference type="ARBA" id="ARBA00023136"/>
    </source>
</evidence>
<dbReference type="PANTHER" id="PTHR23513:SF9">
    <property type="entry name" value="ENTEROBACTIN EXPORTER ENTS"/>
    <property type="match status" value="1"/>
</dbReference>
<evidence type="ECO:0000256" key="5">
    <source>
        <dbReference type="ARBA" id="ARBA00022989"/>
    </source>
</evidence>
<feature type="transmembrane region" description="Helical" evidence="7">
    <location>
        <begin position="79"/>
        <end position="100"/>
    </location>
</feature>
<keyword evidence="3" id="KW-1003">Cell membrane</keyword>
<feature type="transmembrane region" description="Helical" evidence="7">
    <location>
        <begin position="282"/>
        <end position="300"/>
    </location>
</feature>
<gene>
    <name evidence="9" type="ORF">KGQ19_43855</name>
</gene>
<accession>A0ABS5L6E8</accession>
<dbReference type="Proteomes" id="UP000730482">
    <property type="component" value="Unassembled WGS sequence"/>
</dbReference>
<dbReference type="InterPro" id="IPR020846">
    <property type="entry name" value="MFS_dom"/>
</dbReference>
<dbReference type="InterPro" id="IPR036259">
    <property type="entry name" value="MFS_trans_sf"/>
</dbReference>
<feature type="transmembrane region" description="Helical" evidence="7">
    <location>
        <begin position="16"/>
        <end position="39"/>
    </location>
</feature>
<dbReference type="CDD" id="cd06173">
    <property type="entry name" value="MFS_MefA_like"/>
    <property type="match status" value="1"/>
</dbReference>
<dbReference type="InterPro" id="IPR010290">
    <property type="entry name" value="TM_effector"/>
</dbReference>
<evidence type="ECO:0000256" key="1">
    <source>
        <dbReference type="ARBA" id="ARBA00004429"/>
    </source>
</evidence>
<dbReference type="EMBL" id="JAAFYZ010000288">
    <property type="protein sequence ID" value="MBS2553810.1"/>
    <property type="molecule type" value="Genomic_DNA"/>
</dbReference>
<name>A0ABS5L6E8_9ACTN</name>
<keyword evidence="2" id="KW-0813">Transport</keyword>
<keyword evidence="6 7" id="KW-0472">Membrane</keyword>
<evidence type="ECO:0000256" key="7">
    <source>
        <dbReference type="SAM" id="Phobius"/>
    </source>
</evidence>
<dbReference type="PROSITE" id="PS50850">
    <property type="entry name" value="MFS"/>
    <property type="match status" value="1"/>
</dbReference>
<proteinExistence type="predicted"/>
<keyword evidence="10" id="KW-1185">Reference proteome</keyword>
<organism evidence="9 10">
    <name type="scientific">Catenulispora pinistramenti</name>
    <dbReference type="NCBI Taxonomy" id="2705254"/>
    <lineage>
        <taxon>Bacteria</taxon>
        <taxon>Bacillati</taxon>
        <taxon>Actinomycetota</taxon>
        <taxon>Actinomycetes</taxon>
        <taxon>Catenulisporales</taxon>
        <taxon>Catenulisporaceae</taxon>
        <taxon>Catenulispora</taxon>
    </lineage>
</organism>
<dbReference type="PANTHER" id="PTHR23513">
    <property type="entry name" value="INTEGRAL MEMBRANE EFFLUX PROTEIN-RELATED"/>
    <property type="match status" value="1"/>
</dbReference>
<feature type="non-terminal residue" evidence="9">
    <location>
        <position position="389"/>
    </location>
</feature>